<keyword evidence="2" id="KW-1185">Reference proteome</keyword>
<gene>
    <name evidence="1" type="ORF">ANN_00376</name>
</gene>
<dbReference type="EMBL" id="JAJSOF020000003">
    <property type="protein sequence ID" value="KAJ4448984.1"/>
    <property type="molecule type" value="Genomic_DNA"/>
</dbReference>
<proteinExistence type="predicted"/>
<organism evidence="1 2">
    <name type="scientific">Periplaneta americana</name>
    <name type="common">American cockroach</name>
    <name type="synonym">Blatta americana</name>
    <dbReference type="NCBI Taxonomy" id="6978"/>
    <lineage>
        <taxon>Eukaryota</taxon>
        <taxon>Metazoa</taxon>
        <taxon>Ecdysozoa</taxon>
        <taxon>Arthropoda</taxon>
        <taxon>Hexapoda</taxon>
        <taxon>Insecta</taxon>
        <taxon>Pterygota</taxon>
        <taxon>Neoptera</taxon>
        <taxon>Polyneoptera</taxon>
        <taxon>Dictyoptera</taxon>
        <taxon>Blattodea</taxon>
        <taxon>Blattoidea</taxon>
        <taxon>Blattidae</taxon>
        <taxon>Blattinae</taxon>
        <taxon>Periplaneta</taxon>
    </lineage>
</organism>
<reference evidence="1 2" key="1">
    <citation type="journal article" date="2022" name="Allergy">
        <title>Genome assembly and annotation of Periplaneta americana reveal a comprehensive cockroach allergen profile.</title>
        <authorList>
            <person name="Wang L."/>
            <person name="Xiong Q."/>
            <person name="Saelim N."/>
            <person name="Wang L."/>
            <person name="Nong W."/>
            <person name="Wan A.T."/>
            <person name="Shi M."/>
            <person name="Liu X."/>
            <person name="Cao Q."/>
            <person name="Hui J.H.L."/>
            <person name="Sookrung N."/>
            <person name="Leung T.F."/>
            <person name="Tungtrongchitr A."/>
            <person name="Tsui S.K.W."/>
        </authorList>
    </citation>
    <scope>NUCLEOTIDE SEQUENCE [LARGE SCALE GENOMIC DNA]</scope>
    <source>
        <strain evidence="1">PWHHKU_190912</strain>
    </source>
</reference>
<comment type="caution">
    <text evidence="1">The sequence shown here is derived from an EMBL/GenBank/DDBJ whole genome shotgun (WGS) entry which is preliminary data.</text>
</comment>
<protein>
    <submittedName>
        <fullName evidence="1">Uncharacterized protein</fullName>
    </submittedName>
</protein>
<evidence type="ECO:0000313" key="1">
    <source>
        <dbReference type="EMBL" id="KAJ4448984.1"/>
    </source>
</evidence>
<evidence type="ECO:0000313" key="2">
    <source>
        <dbReference type="Proteomes" id="UP001148838"/>
    </source>
</evidence>
<sequence>MAGLCEGGNEPSGSLKVIFNHSIQFRLETISLPACDVILQPPQINGICSQFMCLNLLHLQPEEHVQSIP</sequence>
<accession>A0ABQ8TTU4</accession>
<dbReference type="Proteomes" id="UP001148838">
    <property type="component" value="Unassembled WGS sequence"/>
</dbReference>
<name>A0ABQ8TTU4_PERAM</name>